<evidence type="ECO:0000313" key="3">
    <source>
        <dbReference type="Proteomes" id="UP000620127"/>
    </source>
</evidence>
<organism evidence="2 3">
    <name type="scientific">Undibacterium macrobrachii</name>
    <dbReference type="NCBI Taxonomy" id="1119058"/>
    <lineage>
        <taxon>Bacteria</taxon>
        <taxon>Pseudomonadati</taxon>
        <taxon>Pseudomonadota</taxon>
        <taxon>Betaproteobacteria</taxon>
        <taxon>Burkholderiales</taxon>
        <taxon>Oxalobacteraceae</taxon>
        <taxon>Undibacterium</taxon>
    </lineage>
</organism>
<dbReference type="InterPro" id="IPR005135">
    <property type="entry name" value="Endo/exonuclease/phosphatase"/>
</dbReference>
<protein>
    <submittedName>
        <fullName evidence="2">Endonuclease/exonuclease/phosphatase family protein</fullName>
    </submittedName>
</protein>
<name>A0ABQ2XIN2_9BURK</name>
<dbReference type="RefSeq" id="WP_229827280.1">
    <property type="nucleotide sequence ID" value="NZ_BMYT01000004.1"/>
</dbReference>
<evidence type="ECO:0000313" key="2">
    <source>
        <dbReference type="EMBL" id="GGX19015.1"/>
    </source>
</evidence>
<gene>
    <name evidence="2" type="ORF">GCM10011282_26500</name>
</gene>
<proteinExistence type="predicted"/>
<accession>A0ABQ2XIN2</accession>
<dbReference type="SUPFAM" id="SSF56219">
    <property type="entry name" value="DNase I-like"/>
    <property type="match status" value="1"/>
</dbReference>
<dbReference type="GO" id="GO:0004519">
    <property type="term" value="F:endonuclease activity"/>
    <property type="evidence" value="ECO:0007669"/>
    <property type="project" value="UniProtKB-KW"/>
</dbReference>
<dbReference type="Gene3D" id="3.60.10.10">
    <property type="entry name" value="Endonuclease/exonuclease/phosphatase"/>
    <property type="match status" value="1"/>
</dbReference>
<feature type="domain" description="Endonuclease/exonuclease/phosphatase" evidence="1">
    <location>
        <begin position="6"/>
        <end position="226"/>
    </location>
</feature>
<reference evidence="3" key="1">
    <citation type="journal article" date="2019" name="Int. J. Syst. Evol. Microbiol.">
        <title>The Global Catalogue of Microorganisms (GCM) 10K type strain sequencing project: providing services to taxonomists for standard genome sequencing and annotation.</title>
        <authorList>
            <consortium name="The Broad Institute Genomics Platform"/>
            <consortium name="The Broad Institute Genome Sequencing Center for Infectious Disease"/>
            <person name="Wu L."/>
            <person name="Ma J."/>
        </authorList>
    </citation>
    <scope>NUCLEOTIDE SEQUENCE [LARGE SCALE GENOMIC DNA]</scope>
    <source>
        <strain evidence="3">KCTC 23916</strain>
    </source>
</reference>
<keyword evidence="2" id="KW-0255">Endonuclease</keyword>
<keyword evidence="3" id="KW-1185">Reference proteome</keyword>
<comment type="caution">
    <text evidence="2">The sequence shown here is derived from an EMBL/GenBank/DDBJ whole genome shotgun (WGS) entry which is preliminary data.</text>
</comment>
<dbReference type="Proteomes" id="UP000620127">
    <property type="component" value="Unassembled WGS sequence"/>
</dbReference>
<dbReference type="InterPro" id="IPR036691">
    <property type="entry name" value="Endo/exonu/phosph_ase_sf"/>
</dbReference>
<keyword evidence="2" id="KW-0378">Hydrolase</keyword>
<dbReference type="Pfam" id="PF03372">
    <property type="entry name" value="Exo_endo_phos"/>
    <property type="match status" value="1"/>
</dbReference>
<dbReference type="EMBL" id="BMYT01000004">
    <property type="protein sequence ID" value="GGX19015.1"/>
    <property type="molecule type" value="Genomic_DNA"/>
</dbReference>
<keyword evidence="2" id="KW-0540">Nuclease</keyword>
<sequence>MNMKIVTWNCNGAFRKKFREVEKLDADLYIIQECENPEFVIGEFKDWATNYRWIGTNKNRGLAIFATKEIDLISLDWASNNLELFLPVRINNSFNLIGVWTKQANSPTFAYIGQLWKYLSLHKSKFAEPTILCGDFNSNKIWDVWDRWWNHSDVVRELEQVNMSSLYHRATGELQGEESKPTFFLQKKLEKPYHIDYAFATDDLFDCNENVVELFSPQEWLKFSDHIPLVFTINARKN</sequence>
<evidence type="ECO:0000259" key="1">
    <source>
        <dbReference type="Pfam" id="PF03372"/>
    </source>
</evidence>